<dbReference type="Gramene" id="OPUNC04G10150.1">
    <property type="protein sequence ID" value="OPUNC04G10150.1"/>
    <property type="gene ID" value="OPUNC04G10150"/>
</dbReference>
<feature type="region of interest" description="Disordered" evidence="1">
    <location>
        <begin position="227"/>
        <end position="284"/>
    </location>
</feature>
<keyword evidence="3" id="KW-1185">Reference proteome</keyword>
<feature type="region of interest" description="Disordered" evidence="1">
    <location>
        <begin position="101"/>
        <end position="123"/>
    </location>
</feature>
<dbReference type="HOGENOM" id="CLU_895403_0_0_1"/>
<proteinExistence type="predicted"/>
<protein>
    <submittedName>
        <fullName evidence="2">Uncharacterized protein</fullName>
    </submittedName>
</protein>
<evidence type="ECO:0000313" key="3">
    <source>
        <dbReference type="Proteomes" id="UP000026962"/>
    </source>
</evidence>
<name>A0A0E0KQE8_ORYPU</name>
<dbReference type="Proteomes" id="UP000026962">
    <property type="component" value="Chromosome 4"/>
</dbReference>
<feature type="region of interest" description="Disordered" evidence="1">
    <location>
        <begin position="151"/>
        <end position="210"/>
    </location>
</feature>
<reference evidence="2" key="2">
    <citation type="submission" date="2018-05" db="EMBL/GenBank/DDBJ databases">
        <title>OpunRS2 (Oryza punctata Reference Sequence Version 2).</title>
        <authorList>
            <person name="Zhang J."/>
            <person name="Kudrna D."/>
            <person name="Lee S."/>
            <person name="Talag J."/>
            <person name="Welchert J."/>
            <person name="Wing R.A."/>
        </authorList>
    </citation>
    <scope>NUCLEOTIDE SEQUENCE [LARGE SCALE GENOMIC DNA]</scope>
</reference>
<sequence>MLSVLLSRCCVYQTPMLSPAPWRRNGLLVTCSRLTFAPRGPSPHPARAHLNLSRPSRASLTNTTTRPHPPLLPIPSLPPRPHLFFFYLALARFQPNHPRAWSVHGGRGSPPRQPRLAHGEAPAPVAAAAEAAAAPRLLSVSPASAVAALRRAGDQGGGGPDGRGDHREVRPRVRPLESVQLQGGGRGGRRGEDEEVEDRAGEGAPGQVRRRVPGNLHHALAHLLHALLPPHQRRRRRAGPPRQGWDRDGGDRREGGDVRAGLRGAQGGVADQVPADGGAYAGGGQLDWEDQEGGRLIDQVGACLPQCVNSF</sequence>
<dbReference type="EnsemblPlants" id="OPUNC04G10150.1">
    <property type="protein sequence ID" value="OPUNC04G10150.1"/>
    <property type="gene ID" value="OPUNC04G10150"/>
</dbReference>
<evidence type="ECO:0000313" key="2">
    <source>
        <dbReference type="EnsemblPlants" id="OPUNC04G10150.1"/>
    </source>
</evidence>
<reference evidence="2" key="1">
    <citation type="submission" date="2015-04" db="UniProtKB">
        <authorList>
            <consortium name="EnsemblPlants"/>
        </authorList>
    </citation>
    <scope>IDENTIFICATION</scope>
</reference>
<accession>A0A0E0KQE8</accession>
<evidence type="ECO:0000256" key="1">
    <source>
        <dbReference type="SAM" id="MobiDB-lite"/>
    </source>
</evidence>
<organism evidence="2">
    <name type="scientific">Oryza punctata</name>
    <name type="common">Red rice</name>
    <dbReference type="NCBI Taxonomy" id="4537"/>
    <lineage>
        <taxon>Eukaryota</taxon>
        <taxon>Viridiplantae</taxon>
        <taxon>Streptophyta</taxon>
        <taxon>Embryophyta</taxon>
        <taxon>Tracheophyta</taxon>
        <taxon>Spermatophyta</taxon>
        <taxon>Magnoliopsida</taxon>
        <taxon>Liliopsida</taxon>
        <taxon>Poales</taxon>
        <taxon>Poaceae</taxon>
        <taxon>BOP clade</taxon>
        <taxon>Oryzoideae</taxon>
        <taxon>Oryzeae</taxon>
        <taxon>Oryzinae</taxon>
        <taxon>Oryza</taxon>
    </lineage>
</organism>
<dbReference type="AlphaFoldDB" id="A0A0E0KQE8"/>
<feature type="compositionally biased region" description="Basic and acidic residues" evidence="1">
    <location>
        <begin position="162"/>
        <end position="175"/>
    </location>
</feature>
<feature type="compositionally biased region" description="Basic and acidic residues" evidence="1">
    <location>
        <begin position="244"/>
        <end position="257"/>
    </location>
</feature>